<dbReference type="SUPFAM" id="SSF56112">
    <property type="entry name" value="Protein kinase-like (PK-like)"/>
    <property type="match status" value="1"/>
</dbReference>
<dbReference type="InParanoid" id="A0A1J7IUH8"/>
<dbReference type="Gene3D" id="3.90.1200.10">
    <property type="match status" value="1"/>
</dbReference>
<dbReference type="InterPro" id="IPR011009">
    <property type="entry name" value="Kinase-like_dom_sf"/>
</dbReference>
<dbReference type="STRING" id="1408157.A0A1J7IUH8"/>
<proteinExistence type="predicted"/>
<feature type="non-terminal residue" evidence="2">
    <location>
        <position position="271"/>
    </location>
</feature>
<dbReference type="InterPro" id="IPR051678">
    <property type="entry name" value="AGP_Transferase"/>
</dbReference>
<protein>
    <submittedName>
        <fullName evidence="2">Phosphotransferase enzyme family protein</fullName>
    </submittedName>
</protein>
<name>A0A1J7IUH8_9PEZI</name>
<dbReference type="GO" id="GO:0016740">
    <property type="term" value="F:transferase activity"/>
    <property type="evidence" value="ECO:0007669"/>
    <property type="project" value="UniProtKB-KW"/>
</dbReference>
<feature type="domain" description="Aminoglycoside phosphotransferase" evidence="1">
    <location>
        <begin position="61"/>
        <end position="249"/>
    </location>
</feature>
<feature type="non-terminal residue" evidence="2">
    <location>
        <position position="1"/>
    </location>
</feature>
<dbReference type="EMBL" id="KV875096">
    <property type="protein sequence ID" value="OIW30981.1"/>
    <property type="molecule type" value="Genomic_DNA"/>
</dbReference>
<dbReference type="Pfam" id="PF01636">
    <property type="entry name" value="APH"/>
    <property type="match status" value="1"/>
</dbReference>
<dbReference type="CDD" id="cd05120">
    <property type="entry name" value="APH_ChoK_like"/>
    <property type="match status" value="1"/>
</dbReference>
<dbReference type="OrthoDB" id="8300194at2759"/>
<dbReference type="Proteomes" id="UP000182658">
    <property type="component" value="Unassembled WGS sequence"/>
</dbReference>
<gene>
    <name evidence="2" type="ORF">CONLIGDRAFT_550114</name>
</gene>
<sequence>AEDLPAPLPTVAEIKSSHGPDVLDERSGVVKVVRVNQHFAVKYGWQVHLVEGDSMIFVAKSTKIRVPKVYAMFTEVSTNLKFIVMEYISGKTLADRWEELDQDQKQAIATQLRRYFDELRSLPSPGYFGSIDGSGLGHPFFHPAGDDGTFSGPFETEVELLQALVAIPRHERLKSNPVYERGNYVESGLMAVFRGHKTVFTHGDLHRGNVIIQDDGGVAVLDWAWAGWYPCFWEYCTAIWACMGFRDNWHSWVAKILDPYHAEAAWFHIVY</sequence>
<dbReference type="AlphaFoldDB" id="A0A1J7IUH8"/>
<reference evidence="2 3" key="1">
    <citation type="submission" date="2016-10" db="EMBL/GenBank/DDBJ databases">
        <title>Draft genome sequence of Coniochaeta ligniaria NRRL30616, a lignocellulolytic fungus for bioabatement of inhibitors in plant biomass hydrolysates.</title>
        <authorList>
            <consortium name="DOE Joint Genome Institute"/>
            <person name="Jimenez D.J."/>
            <person name="Hector R.E."/>
            <person name="Riley R."/>
            <person name="Sun H."/>
            <person name="Grigoriev I.V."/>
            <person name="Van Elsas J.D."/>
            <person name="Nichols N.N."/>
        </authorList>
    </citation>
    <scope>NUCLEOTIDE SEQUENCE [LARGE SCALE GENOMIC DNA]</scope>
    <source>
        <strain evidence="2 3">NRRL 30616</strain>
    </source>
</reference>
<dbReference type="PANTHER" id="PTHR21310">
    <property type="entry name" value="AMINOGLYCOSIDE PHOSPHOTRANSFERASE-RELATED-RELATED"/>
    <property type="match status" value="1"/>
</dbReference>
<keyword evidence="3" id="KW-1185">Reference proteome</keyword>
<evidence type="ECO:0000313" key="2">
    <source>
        <dbReference type="EMBL" id="OIW30981.1"/>
    </source>
</evidence>
<dbReference type="PANTHER" id="PTHR21310:SF48">
    <property type="entry name" value="AMINOGLYCOSIDE PHOSPHOTRANSFERASE DOMAIN-CONTAINING PROTEIN"/>
    <property type="match status" value="1"/>
</dbReference>
<organism evidence="2 3">
    <name type="scientific">Coniochaeta ligniaria NRRL 30616</name>
    <dbReference type="NCBI Taxonomy" id="1408157"/>
    <lineage>
        <taxon>Eukaryota</taxon>
        <taxon>Fungi</taxon>
        <taxon>Dikarya</taxon>
        <taxon>Ascomycota</taxon>
        <taxon>Pezizomycotina</taxon>
        <taxon>Sordariomycetes</taxon>
        <taxon>Sordariomycetidae</taxon>
        <taxon>Coniochaetales</taxon>
        <taxon>Coniochaetaceae</taxon>
        <taxon>Coniochaeta</taxon>
    </lineage>
</organism>
<evidence type="ECO:0000313" key="3">
    <source>
        <dbReference type="Proteomes" id="UP000182658"/>
    </source>
</evidence>
<accession>A0A1J7IUH8</accession>
<keyword evidence="2" id="KW-0808">Transferase</keyword>
<evidence type="ECO:0000259" key="1">
    <source>
        <dbReference type="Pfam" id="PF01636"/>
    </source>
</evidence>
<dbReference type="InterPro" id="IPR002575">
    <property type="entry name" value="Aminoglycoside_PTrfase"/>
</dbReference>